<evidence type="ECO:0000256" key="7">
    <source>
        <dbReference type="SAM" id="Phobius"/>
    </source>
</evidence>
<evidence type="ECO:0000259" key="8">
    <source>
        <dbReference type="Pfam" id="PF01618"/>
    </source>
</evidence>
<proteinExistence type="inferred from homology"/>
<dbReference type="RefSeq" id="WP_093397007.1">
    <property type="nucleotide sequence ID" value="NZ_LT629736.1"/>
</dbReference>
<dbReference type="Pfam" id="PF01618">
    <property type="entry name" value="MotA_ExbB"/>
    <property type="match status" value="1"/>
</dbReference>
<sequence length="158" mass="17405">MFDSQVFAWLHLLVGWLLKPVTWGLFGLLMIAVIDVGIAIGERFGGLARWRQQPLTTVERLARRRLDRADLIARVGPMLGLMGTLIPLGPGLAALGEGNVQILSVAMRVAFDTTVLGLLAGVLGFALARLRRRWYDDLLDDLEATMKQERGDEPSLAL</sequence>
<evidence type="ECO:0000256" key="1">
    <source>
        <dbReference type="ARBA" id="ARBA00004651"/>
    </source>
</evidence>
<keyword evidence="5 7" id="KW-0472">Membrane</keyword>
<reference evidence="10" key="1">
    <citation type="submission" date="2016-10" db="EMBL/GenBank/DDBJ databases">
        <authorList>
            <person name="Varghese N."/>
            <person name="Submissions S."/>
        </authorList>
    </citation>
    <scope>NUCLEOTIDE SEQUENCE [LARGE SCALE GENOMIC DNA]</scope>
    <source>
        <strain evidence="10">NRRL B-51270</strain>
    </source>
</reference>
<feature type="domain" description="MotA/TolQ/ExbB proton channel" evidence="8">
    <location>
        <begin position="55"/>
        <end position="143"/>
    </location>
</feature>
<keyword evidence="6" id="KW-0653">Protein transport</keyword>
<organism evidence="9 10">
    <name type="scientific">Halopseudomonas xinjiangensis</name>
    <dbReference type="NCBI Taxonomy" id="487184"/>
    <lineage>
        <taxon>Bacteria</taxon>
        <taxon>Pseudomonadati</taxon>
        <taxon>Pseudomonadota</taxon>
        <taxon>Gammaproteobacteria</taxon>
        <taxon>Pseudomonadales</taxon>
        <taxon>Pseudomonadaceae</taxon>
        <taxon>Halopseudomonas</taxon>
    </lineage>
</organism>
<keyword evidence="2" id="KW-1003">Cell membrane</keyword>
<dbReference type="PANTHER" id="PTHR30625:SF3">
    <property type="entry name" value="TOL-PAL SYSTEM PROTEIN TOLQ"/>
    <property type="match status" value="1"/>
</dbReference>
<gene>
    <name evidence="9" type="ORF">SAMN05216421_3280</name>
</gene>
<dbReference type="EMBL" id="LT629736">
    <property type="protein sequence ID" value="SDT25274.1"/>
    <property type="molecule type" value="Genomic_DNA"/>
</dbReference>
<keyword evidence="4 7" id="KW-1133">Transmembrane helix</keyword>
<evidence type="ECO:0000256" key="3">
    <source>
        <dbReference type="ARBA" id="ARBA00022692"/>
    </source>
</evidence>
<feature type="transmembrane region" description="Helical" evidence="7">
    <location>
        <begin position="105"/>
        <end position="128"/>
    </location>
</feature>
<evidence type="ECO:0000256" key="4">
    <source>
        <dbReference type="ARBA" id="ARBA00022989"/>
    </source>
</evidence>
<dbReference type="GO" id="GO:0005886">
    <property type="term" value="C:plasma membrane"/>
    <property type="evidence" value="ECO:0007669"/>
    <property type="project" value="UniProtKB-SubCell"/>
</dbReference>
<feature type="transmembrane region" description="Helical" evidence="7">
    <location>
        <begin position="71"/>
        <end position="93"/>
    </location>
</feature>
<keyword evidence="10" id="KW-1185">Reference proteome</keyword>
<dbReference type="GO" id="GO:0017038">
    <property type="term" value="P:protein import"/>
    <property type="evidence" value="ECO:0007669"/>
    <property type="project" value="TreeGrafter"/>
</dbReference>
<keyword evidence="6" id="KW-0813">Transport</keyword>
<dbReference type="AlphaFoldDB" id="A0A1H1YUY3"/>
<dbReference type="STRING" id="487184.SAMN05216421_3280"/>
<dbReference type="InterPro" id="IPR002898">
    <property type="entry name" value="MotA_ExbB_proton_chnl"/>
</dbReference>
<feature type="transmembrane region" description="Helical" evidence="7">
    <location>
        <begin position="20"/>
        <end position="41"/>
    </location>
</feature>
<evidence type="ECO:0000313" key="9">
    <source>
        <dbReference type="EMBL" id="SDT25274.1"/>
    </source>
</evidence>
<comment type="subcellular location">
    <subcellularLocation>
        <location evidence="1">Cell membrane</location>
        <topology evidence="1">Multi-pass membrane protein</topology>
    </subcellularLocation>
    <subcellularLocation>
        <location evidence="6">Membrane</location>
        <topology evidence="6">Multi-pass membrane protein</topology>
    </subcellularLocation>
</comment>
<name>A0A1H1YUY3_9GAMM</name>
<comment type="similarity">
    <text evidence="6">Belongs to the exbB/tolQ family.</text>
</comment>
<accession>A0A1H1YUY3</accession>
<evidence type="ECO:0000313" key="10">
    <source>
        <dbReference type="Proteomes" id="UP000243207"/>
    </source>
</evidence>
<dbReference type="OrthoDB" id="3178152at2"/>
<dbReference type="InterPro" id="IPR050790">
    <property type="entry name" value="ExbB/TolQ_transport"/>
</dbReference>
<evidence type="ECO:0000256" key="2">
    <source>
        <dbReference type="ARBA" id="ARBA00022475"/>
    </source>
</evidence>
<evidence type="ECO:0000256" key="5">
    <source>
        <dbReference type="ARBA" id="ARBA00023136"/>
    </source>
</evidence>
<dbReference type="PANTHER" id="PTHR30625">
    <property type="entry name" value="PROTEIN TOLQ"/>
    <property type="match status" value="1"/>
</dbReference>
<keyword evidence="3 7" id="KW-0812">Transmembrane</keyword>
<evidence type="ECO:0000256" key="6">
    <source>
        <dbReference type="RuleBase" id="RU004057"/>
    </source>
</evidence>
<dbReference type="Proteomes" id="UP000243207">
    <property type="component" value="Chromosome I"/>
</dbReference>
<protein>
    <submittedName>
        <fullName evidence="9">Outer membrane transport energization protein ExbB</fullName>
    </submittedName>
</protein>